<dbReference type="EMBL" id="JAMDNP010000131">
    <property type="protein sequence ID" value="MCY9764852.1"/>
    <property type="molecule type" value="Genomic_DNA"/>
</dbReference>
<organism evidence="1 2">
    <name type="scientific">Paenibacillus alvei</name>
    <name type="common">Bacillus alvei</name>
    <dbReference type="NCBI Taxonomy" id="44250"/>
    <lineage>
        <taxon>Bacteria</taxon>
        <taxon>Bacillati</taxon>
        <taxon>Bacillota</taxon>
        <taxon>Bacilli</taxon>
        <taxon>Bacillales</taxon>
        <taxon>Paenibacillaceae</taxon>
        <taxon>Paenibacillus</taxon>
    </lineage>
</organism>
<comment type="caution">
    <text evidence="1">The sequence shown here is derived from an EMBL/GenBank/DDBJ whole genome shotgun (WGS) entry which is preliminary data.</text>
</comment>
<evidence type="ECO:0000313" key="1">
    <source>
        <dbReference type="EMBL" id="MCY9764852.1"/>
    </source>
</evidence>
<dbReference type="Proteomes" id="UP001527181">
    <property type="component" value="Unassembled WGS sequence"/>
</dbReference>
<protein>
    <submittedName>
        <fullName evidence="1">Uncharacterized protein</fullName>
    </submittedName>
</protein>
<dbReference type="RefSeq" id="WP_005545877.1">
    <property type="nucleotide sequence ID" value="NZ_JAMDLX010000165.1"/>
</dbReference>
<gene>
    <name evidence="1" type="ORF">M5X12_30625</name>
</gene>
<name>A0ABT4H787_PAEAL</name>
<reference evidence="1 2" key="1">
    <citation type="submission" date="2022-05" db="EMBL/GenBank/DDBJ databases">
        <title>Genome Sequencing of Bee-Associated Microbes.</title>
        <authorList>
            <person name="Dunlap C."/>
        </authorList>
    </citation>
    <scope>NUCLEOTIDE SEQUENCE [LARGE SCALE GENOMIC DNA]</scope>
    <source>
        <strain evidence="1 2">NRRL B-04010</strain>
    </source>
</reference>
<accession>A0ABT4H787</accession>
<sequence>MPVHKSEHLSESLVKVIVRHMQVSKIWENCTEDDIFEAADSIGQLITWSFDAQAYLKEGDFVDSLDDIPNPTNGQRANIREVDGVLRYEWRNGQWWDIGDLPDKTFY</sequence>
<evidence type="ECO:0000313" key="2">
    <source>
        <dbReference type="Proteomes" id="UP001527181"/>
    </source>
</evidence>
<keyword evidence="2" id="KW-1185">Reference proteome</keyword>
<dbReference type="GeneID" id="94489130"/>
<proteinExistence type="predicted"/>